<accession>D9QI87</accession>
<sequence>MASLREQVIEAVVALLQTAVPTAEVKRNVDAPDRAPTGGLIVVRDGDPGEPEQTFSPLTYTYTHAIGVEVVAPADPDARSAALDAILIGIGNAVEADRTLGGLAEWLEPTSPDLGDARATNAQPVRWATFDLNAVYSTRNPLV</sequence>
<dbReference type="EMBL" id="CP002102">
    <property type="protein sequence ID" value="ADK99389.1"/>
    <property type="molecule type" value="Genomic_DNA"/>
</dbReference>
<dbReference type="STRING" id="633149.Bresu_0075"/>
<dbReference type="BioCyc" id="BSUB633149:G1GM8-76-MONOMER"/>
<evidence type="ECO:0000313" key="1">
    <source>
        <dbReference type="EMBL" id="ADK99389.1"/>
    </source>
</evidence>
<protein>
    <recommendedName>
        <fullName evidence="3">Acyl-CoA transferase</fullName>
    </recommendedName>
</protein>
<dbReference type="AlphaFoldDB" id="D9QI87"/>
<dbReference type="RefSeq" id="WP_013267494.1">
    <property type="nucleotide sequence ID" value="NC_014375.1"/>
</dbReference>
<organism evidence="1 2">
    <name type="scientific">Brevundimonas subvibrioides (strain ATCC 15264 / DSM 4735 / LMG 14903 / NBRC 16000 / CB 81)</name>
    <name type="common">Caulobacter subvibrioides</name>
    <dbReference type="NCBI Taxonomy" id="633149"/>
    <lineage>
        <taxon>Bacteria</taxon>
        <taxon>Pseudomonadati</taxon>
        <taxon>Pseudomonadota</taxon>
        <taxon>Alphaproteobacteria</taxon>
        <taxon>Caulobacterales</taxon>
        <taxon>Caulobacteraceae</taxon>
        <taxon>Brevundimonas</taxon>
    </lineage>
</organism>
<keyword evidence="2" id="KW-1185">Reference proteome</keyword>
<dbReference type="OrthoDB" id="7205837at2"/>
<name>D9QI87_BRESC</name>
<dbReference type="InParanoid" id="D9QI87"/>
<dbReference type="HOGENOM" id="CLU_149361_0_0_5"/>
<dbReference type="KEGG" id="bsb:Bresu_0075"/>
<reference evidence="2" key="1">
    <citation type="journal article" date="2011" name="J. Bacteriol.">
        <title>Genome sequences of eight morphologically diverse alphaproteobacteria.</title>
        <authorList>
            <consortium name="US DOE Joint Genome Institute"/>
            <person name="Brown P.J."/>
            <person name="Kysela D.T."/>
            <person name="Buechlein A."/>
            <person name="Hemmerich C."/>
            <person name="Brun Y.V."/>
        </authorList>
    </citation>
    <scope>NUCLEOTIDE SEQUENCE [LARGE SCALE GENOMIC DNA]</scope>
    <source>
        <strain evidence="2">ATCC 15264 / DSM 4735 / LMG 14903 / NBRC 16000 / CB 81</strain>
    </source>
</reference>
<proteinExistence type="predicted"/>
<dbReference type="eggNOG" id="ENOG502ZBQM">
    <property type="taxonomic scope" value="Bacteria"/>
</dbReference>
<evidence type="ECO:0008006" key="3">
    <source>
        <dbReference type="Google" id="ProtNLM"/>
    </source>
</evidence>
<gene>
    <name evidence="1" type="ordered locus">Bresu_0075</name>
</gene>
<dbReference type="Proteomes" id="UP000002696">
    <property type="component" value="Chromosome"/>
</dbReference>
<evidence type="ECO:0000313" key="2">
    <source>
        <dbReference type="Proteomes" id="UP000002696"/>
    </source>
</evidence>